<name>A0A5J4W0F0_9EUKA</name>
<evidence type="ECO:0000313" key="1">
    <source>
        <dbReference type="EMBL" id="KAA6388100.1"/>
    </source>
</evidence>
<gene>
    <name evidence="1" type="ORF">EZS28_016371</name>
</gene>
<dbReference type="AlphaFoldDB" id="A0A5J4W0F0"/>
<dbReference type="EMBL" id="SNRW01004116">
    <property type="protein sequence ID" value="KAA6388100.1"/>
    <property type="molecule type" value="Genomic_DNA"/>
</dbReference>
<evidence type="ECO:0000313" key="2">
    <source>
        <dbReference type="Proteomes" id="UP000324800"/>
    </source>
</evidence>
<accession>A0A5J4W0F0</accession>
<dbReference type="Proteomes" id="UP000324800">
    <property type="component" value="Unassembled WGS sequence"/>
</dbReference>
<sequence length="194" mass="21934">MLSKLDQLEVLFNIVVENSANSQLLSNFPDLINSLVQLHICKIKEFISEQNVQEAHEIREYSGYCLSSVQEYGNNKAQIILLNGGYAKSLSLNVALAGGLLETDTTEIVGSYSELGLLARSIFQGRESDDEFKIPSLDPQPFLIKEVEEQIEEEGCFEEVDVWYYGEQFNEENSPGNYNIENDLLNIYHNPTSK</sequence>
<proteinExistence type="predicted"/>
<reference evidence="1 2" key="1">
    <citation type="submission" date="2019-03" db="EMBL/GenBank/DDBJ databases">
        <title>Single cell metagenomics reveals metabolic interactions within the superorganism composed of flagellate Streblomastix strix and complex community of Bacteroidetes bacteria on its surface.</title>
        <authorList>
            <person name="Treitli S.C."/>
            <person name="Kolisko M."/>
            <person name="Husnik F."/>
            <person name="Keeling P."/>
            <person name="Hampl V."/>
        </authorList>
    </citation>
    <scope>NUCLEOTIDE SEQUENCE [LARGE SCALE GENOMIC DNA]</scope>
    <source>
        <strain evidence="1">ST1C</strain>
    </source>
</reference>
<protein>
    <submittedName>
        <fullName evidence="1">Uncharacterized protein</fullName>
    </submittedName>
</protein>
<comment type="caution">
    <text evidence="1">The sequence shown here is derived from an EMBL/GenBank/DDBJ whole genome shotgun (WGS) entry which is preliminary data.</text>
</comment>
<organism evidence="1 2">
    <name type="scientific">Streblomastix strix</name>
    <dbReference type="NCBI Taxonomy" id="222440"/>
    <lineage>
        <taxon>Eukaryota</taxon>
        <taxon>Metamonada</taxon>
        <taxon>Preaxostyla</taxon>
        <taxon>Oxymonadida</taxon>
        <taxon>Streblomastigidae</taxon>
        <taxon>Streblomastix</taxon>
    </lineage>
</organism>